<keyword evidence="3" id="KW-1185">Reference proteome</keyword>
<feature type="chain" id="PRO_5045402032" description="CxC2-like cysteine cluster KDZ transposase-associated domain-containing protein" evidence="1">
    <location>
        <begin position="21"/>
        <end position="460"/>
    </location>
</feature>
<dbReference type="Proteomes" id="UP001163828">
    <property type="component" value="Unassembled WGS sequence"/>
</dbReference>
<dbReference type="EMBL" id="MU791133">
    <property type="protein sequence ID" value="KAJ3991165.1"/>
    <property type="molecule type" value="Genomic_DNA"/>
</dbReference>
<evidence type="ECO:0000313" key="2">
    <source>
        <dbReference type="EMBL" id="KAJ3991165.1"/>
    </source>
</evidence>
<feature type="signal peptide" evidence="1">
    <location>
        <begin position="1"/>
        <end position="20"/>
    </location>
</feature>
<reference evidence="2" key="1">
    <citation type="submission" date="2022-08" db="EMBL/GenBank/DDBJ databases">
        <authorList>
            <consortium name="DOE Joint Genome Institute"/>
            <person name="Min B."/>
            <person name="Riley R."/>
            <person name="Sierra-Patev S."/>
            <person name="Naranjo-Ortiz M."/>
            <person name="Looney B."/>
            <person name="Konkel Z."/>
            <person name="Slot J.C."/>
            <person name="Sakamoto Y."/>
            <person name="Steenwyk J.L."/>
            <person name="Rokas A."/>
            <person name="Carro J."/>
            <person name="Camarero S."/>
            <person name="Ferreira P."/>
            <person name="Molpeceres G."/>
            <person name="Ruiz-Duenas F.J."/>
            <person name="Serrano A."/>
            <person name="Henrissat B."/>
            <person name="Drula E."/>
            <person name="Hughes K.W."/>
            <person name="Mata J.L."/>
            <person name="Ishikawa N.K."/>
            <person name="Vargas-Isla R."/>
            <person name="Ushijima S."/>
            <person name="Smith C.A."/>
            <person name="Ahrendt S."/>
            <person name="Andreopoulos W."/>
            <person name="He G."/>
            <person name="Labutti K."/>
            <person name="Lipzen A."/>
            <person name="Ng V."/>
            <person name="Sandor L."/>
            <person name="Barry K."/>
            <person name="Martinez A.T."/>
            <person name="Xiao Y."/>
            <person name="Gibbons J.G."/>
            <person name="Terashima K."/>
            <person name="Hibbett D.S."/>
            <person name="Grigoriev I.V."/>
        </authorList>
    </citation>
    <scope>NUCLEOTIDE SEQUENCE</scope>
    <source>
        <strain evidence="2">TFB10827</strain>
    </source>
</reference>
<protein>
    <recommendedName>
        <fullName evidence="4">CxC2-like cysteine cluster KDZ transposase-associated domain-containing protein</fullName>
    </recommendedName>
</protein>
<organism evidence="2 3">
    <name type="scientific">Lentinula boryana</name>
    <dbReference type="NCBI Taxonomy" id="40481"/>
    <lineage>
        <taxon>Eukaryota</taxon>
        <taxon>Fungi</taxon>
        <taxon>Dikarya</taxon>
        <taxon>Basidiomycota</taxon>
        <taxon>Agaricomycotina</taxon>
        <taxon>Agaricomycetes</taxon>
        <taxon>Agaricomycetidae</taxon>
        <taxon>Agaricales</taxon>
        <taxon>Marasmiineae</taxon>
        <taxon>Omphalotaceae</taxon>
        <taxon>Lentinula</taxon>
    </lineage>
</organism>
<keyword evidence="1" id="KW-0732">Signal</keyword>
<evidence type="ECO:0008006" key="4">
    <source>
        <dbReference type="Google" id="ProtNLM"/>
    </source>
</evidence>
<evidence type="ECO:0000313" key="3">
    <source>
        <dbReference type="Proteomes" id="UP001163828"/>
    </source>
</evidence>
<proteinExistence type="predicted"/>
<sequence>MLPQLTVVCQMLVWLQKCLLLGDCYVVHTHAGSLLGTEIFFHKGQQLWQQPSLKKLFFQHQLHGNNGNPTKSNGEMNRLAEIIQQSEFRAEELQDYNAHTANSKITNRDEDWDHNRLKDSFSKTSLEIEVPSGDTNIPPKKFSIPQLLYQKPLAVIHAAFTDQLASKFHFSPFRLFQKIGDGAQRIRTDLYDSDAFLQAHDDIQLAPTDDEHCKREKVVAALMCWSDATQLANFGTAKLWPLYMLFAMPNSGAVHHLAYIPSIPDAIKHEISVFHTKWKTQSKEILTHCNCELMHAFWSFILDNGFVHAYHHGFVIRFDGIELLLAGIRDLGACPCPRCLCPKSKLDQMVTARQFLMDKVTLARRWIYHQGYKIKGSAVENILKETSSVPTINAFIDRLGTDFDLSQMLVVDFMHEFKLGVWKALFTHLIRVLYAVNPELIEELDHWFVIISPSSVLSLI</sequence>
<gene>
    <name evidence="2" type="ORF">F5050DRAFT_1802211</name>
</gene>
<comment type="caution">
    <text evidence="2">The sequence shown here is derived from an EMBL/GenBank/DDBJ whole genome shotgun (WGS) entry which is preliminary data.</text>
</comment>
<evidence type="ECO:0000256" key="1">
    <source>
        <dbReference type="SAM" id="SignalP"/>
    </source>
</evidence>
<name>A0ABQ8PXL8_9AGAR</name>
<accession>A0ABQ8PXL8</accession>